<dbReference type="Gene3D" id="3.40.50.10140">
    <property type="entry name" value="Toll/interleukin-1 receptor homology (TIR) domain"/>
    <property type="match status" value="1"/>
</dbReference>
<organism evidence="2 3">
    <name type="scientific">Xanthomarina gelatinilytica</name>
    <dbReference type="NCBI Taxonomy" id="1137281"/>
    <lineage>
        <taxon>Bacteria</taxon>
        <taxon>Pseudomonadati</taxon>
        <taxon>Bacteroidota</taxon>
        <taxon>Flavobacteriia</taxon>
        <taxon>Flavobacteriales</taxon>
        <taxon>Flavobacteriaceae</taxon>
        <taxon>Xanthomarina</taxon>
    </lineage>
</organism>
<protein>
    <recommendedName>
        <fullName evidence="1">TIR domain-containing protein</fullName>
    </recommendedName>
</protein>
<accession>M7MDY7</accession>
<comment type="caution">
    <text evidence="2">The sequence shown here is derived from an EMBL/GenBank/DDBJ whole genome shotgun (WGS) entry which is preliminary data.</text>
</comment>
<dbReference type="GO" id="GO:0007165">
    <property type="term" value="P:signal transduction"/>
    <property type="evidence" value="ECO:0007669"/>
    <property type="project" value="InterPro"/>
</dbReference>
<dbReference type="PROSITE" id="PS50104">
    <property type="entry name" value="TIR"/>
    <property type="match status" value="1"/>
</dbReference>
<reference evidence="2 3" key="1">
    <citation type="submission" date="2012-12" db="EMBL/GenBank/DDBJ databases">
        <title>Genome assembly of Formosa sp. AK20.</title>
        <authorList>
            <person name="Kumar R."/>
            <person name="Khatri I."/>
            <person name="Vaidya B."/>
            <person name="Subramanian S."/>
            <person name="Pinnaka A."/>
        </authorList>
    </citation>
    <scope>NUCLEOTIDE SEQUENCE [LARGE SCALE GENOMIC DNA]</scope>
    <source>
        <strain evidence="2 3">AK20</strain>
    </source>
</reference>
<name>M7MDY7_9FLAO</name>
<keyword evidence="3" id="KW-1185">Reference proteome</keyword>
<evidence type="ECO:0000313" key="2">
    <source>
        <dbReference type="EMBL" id="EMQ94377.1"/>
    </source>
</evidence>
<dbReference type="Proteomes" id="UP000012024">
    <property type="component" value="Unassembled WGS sequence"/>
</dbReference>
<gene>
    <name evidence="2" type="ORF">D778_00845</name>
</gene>
<dbReference type="eggNOG" id="ENOG5031UFT">
    <property type="taxonomic scope" value="Bacteria"/>
</dbReference>
<sequence length="385" mass="44861">MLMTYKSPLQTYVIWHPKFKDGEKYANRIYNLLCRDSSNPLSRGIGIPVYYRSSYPIGDTLPIPIEFKDSKRNALIILIDDEMFNDDNWGDYIAELLKNVNDKTRVFPVALSQYAYHQNEGELNKSQFIQLDKQNGFETKWALLKHAILHDLSRLMIDVESSHEDSNMEVPPPIKIFISHAKLDGESIALEFKNYIQNNSKLKTFFDAYDIADGYDFDTQIKNNLKNSAVVVFHTDEYSNREWCRIEVIVAKRNKSPLVIVHDIKKGEKRSFPYMGNVPTIKWNNRFEDVIDLTLMQVLNNKFSREKIEGDIKLFELDKKYNVSILSSPPELFNFIDLELLKNTDNEKRLIVYPDPPLGVEEVDLLNEFDKDLQFLTPIMLSKIV</sequence>
<dbReference type="PATRIC" id="fig|1137281.3.peg.2277"/>
<dbReference type="SUPFAM" id="SSF52200">
    <property type="entry name" value="Toll/Interleukin receptor TIR domain"/>
    <property type="match status" value="1"/>
</dbReference>
<dbReference type="Pfam" id="PF13676">
    <property type="entry name" value="TIR_2"/>
    <property type="match status" value="1"/>
</dbReference>
<dbReference type="AlphaFoldDB" id="M7MDY7"/>
<dbReference type="InterPro" id="IPR035897">
    <property type="entry name" value="Toll_tir_struct_dom_sf"/>
</dbReference>
<dbReference type="InterPro" id="IPR000157">
    <property type="entry name" value="TIR_dom"/>
</dbReference>
<feature type="domain" description="TIR" evidence="1">
    <location>
        <begin position="172"/>
        <end position="299"/>
    </location>
</feature>
<proteinExistence type="predicted"/>
<evidence type="ECO:0000313" key="3">
    <source>
        <dbReference type="Proteomes" id="UP000012024"/>
    </source>
</evidence>
<evidence type="ECO:0000259" key="1">
    <source>
        <dbReference type="PROSITE" id="PS50104"/>
    </source>
</evidence>
<dbReference type="EMBL" id="ANLA01000017">
    <property type="protein sequence ID" value="EMQ94377.1"/>
    <property type="molecule type" value="Genomic_DNA"/>
</dbReference>